<name>A0A0G2AI69_9BACT</name>
<feature type="transmembrane region" description="Helical" evidence="7">
    <location>
        <begin position="230"/>
        <end position="250"/>
    </location>
</feature>
<evidence type="ECO:0000313" key="8">
    <source>
        <dbReference type="EMBL" id="KKW32254.1"/>
    </source>
</evidence>
<comment type="subcellular location">
    <subcellularLocation>
        <location evidence="1">Membrane</location>
        <topology evidence="1">Multi-pass membrane protein</topology>
    </subcellularLocation>
</comment>
<keyword evidence="4 7" id="KW-0812">Transmembrane</keyword>
<protein>
    <submittedName>
        <fullName evidence="8">Malonate transporter</fullName>
    </submittedName>
</protein>
<evidence type="ECO:0000256" key="7">
    <source>
        <dbReference type="SAM" id="Phobius"/>
    </source>
</evidence>
<feature type="transmembrane region" description="Helical" evidence="7">
    <location>
        <begin position="256"/>
        <end position="276"/>
    </location>
</feature>
<feature type="transmembrane region" description="Helical" evidence="7">
    <location>
        <begin position="39"/>
        <end position="58"/>
    </location>
</feature>
<reference evidence="8 9" key="1">
    <citation type="journal article" date="2015" name="Nature">
        <title>rRNA introns, odd ribosomes, and small enigmatic genomes across a large radiation of phyla.</title>
        <authorList>
            <person name="Brown C.T."/>
            <person name="Hug L.A."/>
            <person name="Thomas B.C."/>
            <person name="Sharon I."/>
            <person name="Castelle C.J."/>
            <person name="Singh A."/>
            <person name="Wilkins M.J."/>
            <person name="Williams K.H."/>
            <person name="Banfield J.F."/>
        </authorList>
    </citation>
    <scope>NUCLEOTIDE SEQUENCE [LARGE SCALE GENOMIC DNA]</scope>
</reference>
<dbReference type="Pfam" id="PF03547">
    <property type="entry name" value="Mem_trans"/>
    <property type="match status" value="1"/>
</dbReference>
<dbReference type="GO" id="GO:0055085">
    <property type="term" value="P:transmembrane transport"/>
    <property type="evidence" value="ECO:0007669"/>
    <property type="project" value="InterPro"/>
</dbReference>
<dbReference type="EMBL" id="LCRI01000030">
    <property type="protein sequence ID" value="KKW32254.1"/>
    <property type="molecule type" value="Genomic_DNA"/>
</dbReference>
<evidence type="ECO:0000256" key="4">
    <source>
        <dbReference type="ARBA" id="ARBA00022692"/>
    </source>
</evidence>
<accession>A0A0G2AI69</accession>
<organism evidence="8 9">
    <name type="scientific">Candidatus Uhrbacteria bacterium GW2011_GWA2_53_10</name>
    <dbReference type="NCBI Taxonomy" id="1618980"/>
    <lineage>
        <taxon>Bacteria</taxon>
        <taxon>Candidatus Uhriibacteriota</taxon>
    </lineage>
</organism>
<feature type="transmembrane region" description="Helical" evidence="7">
    <location>
        <begin position="6"/>
        <end position="27"/>
    </location>
</feature>
<feature type="transmembrane region" description="Helical" evidence="7">
    <location>
        <begin position="128"/>
        <end position="150"/>
    </location>
</feature>
<gene>
    <name evidence="8" type="ORF">UY77_C0030G0010</name>
</gene>
<dbReference type="Proteomes" id="UP000034711">
    <property type="component" value="Unassembled WGS sequence"/>
</dbReference>
<evidence type="ECO:0000256" key="6">
    <source>
        <dbReference type="ARBA" id="ARBA00023136"/>
    </source>
</evidence>
<dbReference type="GO" id="GO:0016020">
    <property type="term" value="C:membrane"/>
    <property type="evidence" value="ECO:0007669"/>
    <property type="project" value="UniProtKB-SubCell"/>
</dbReference>
<evidence type="ECO:0000256" key="1">
    <source>
        <dbReference type="ARBA" id="ARBA00004141"/>
    </source>
</evidence>
<evidence type="ECO:0000313" key="9">
    <source>
        <dbReference type="Proteomes" id="UP000034711"/>
    </source>
</evidence>
<dbReference type="InterPro" id="IPR004776">
    <property type="entry name" value="Mem_transp_PIN-like"/>
</dbReference>
<feature type="transmembrane region" description="Helical" evidence="7">
    <location>
        <begin position="70"/>
        <end position="89"/>
    </location>
</feature>
<feature type="transmembrane region" description="Helical" evidence="7">
    <location>
        <begin position="288"/>
        <end position="309"/>
    </location>
</feature>
<comment type="caution">
    <text evidence="8">The sequence shown here is derived from an EMBL/GenBank/DDBJ whole genome shotgun (WGS) entry which is preliminary data.</text>
</comment>
<evidence type="ECO:0000256" key="5">
    <source>
        <dbReference type="ARBA" id="ARBA00022989"/>
    </source>
</evidence>
<dbReference type="PANTHER" id="PTHR36838">
    <property type="entry name" value="AUXIN EFFLUX CARRIER FAMILY PROTEIN"/>
    <property type="match status" value="1"/>
</dbReference>
<feature type="transmembrane region" description="Helical" evidence="7">
    <location>
        <begin position="101"/>
        <end position="122"/>
    </location>
</feature>
<sequence length="312" mass="33542">MFYALLSVILPTFGVIAVGVLARRLGIWKESAVEVLNKYAYYIALPALIFLSIVSLPLEEFLNPQTLKMIGGSLFIHVVLALVIVLVWARRGLSRAAQATGAMLMTFGSTAYMGIPFVAYLVGGNATAYASLLSVALVVTLIVLHTLLLNRADRSSSAKSNMISFLELPFIWAVVLGLGWLFLNLPPVPMPLYRFLDVLAGSAGPTALLGIGAFLFRIRPAQIPWGTSSLAALVKVLVLPLLVFITLRWIGLDDIFVVVATSLAAVGTAVTCFVMAEEHRVGTKETAGTILLSTILSLLSLSVISYLWIAHA</sequence>
<feature type="transmembrane region" description="Helical" evidence="7">
    <location>
        <begin position="195"/>
        <end position="218"/>
    </location>
</feature>
<evidence type="ECO:0000256" key="2">
    <source>
        <dbReference type="ARBA" id="ARBA00022448"/>
    </source>
</evidence>
<evidence type="ECO:0000256" key="3">
    <source>
        <dbReference type="ARBA" id="ARBA00022475"/>
    </source>
</evidence>
<keyword evidence="6 7" id="KW-0472">Membrane</keyword>
<proteinExistence type="predicted"/>
<keyword evidence="3" id="KW-1003">Cell membrane</keyword>
<keyword evidence="2" id="KW-0813">Transport</keyword>
<keyword evidence="5 7" id="KW-1133">Transmembrane helix</keyword>
<feature type="transmembrane region" description="Helical" evidence="7">
    <location>
        <begin position="162"/>
        <end position="183"/>
    </location>
</feature>
<dbReference type="AlphaFoldDB" id="A0A0G2AI69"/>
<dbReference type="PANTHER" id="PTHR36838:SF3">
    <property type="entry name" value="TRANSPORTER AUXIN EFFLUX CARRIER EC FAMILY"/>
    <property type="match status" value="1"/>
</dbReference>